<dbReference type="InterPro" id="IPR025711">
    <property type="entry name" value="PepSY"/>
</dbReference>
<evidence type="ECO:0000313" key="5">
    <source>
        <dbReference type="Proteomes" id="UP000291525"/>
    </source>
</evidence>
<accession>A0A4Q8L276</accession>
<dbReference type="EMBL" id="SHGT01000022">
    <property type="protein sequence ID" value="TAA13352.1"/>
    <property type="molecule type" value="Genomic_DNA"/>
</dbReference>
<evidence type="ECO:0000256" key="1">
    <source>
        <dbReference type="SAM" id="Phobius"/>
    </source>
</evidence>
<keyword evidence="1" id="KW-0472">Membrane</keyword>
<sequence>MEKKFSRLLAFASGRLGQCLIGFFVLAFSVIFLILYVWEQSSRPFEEARVGAQQIAQQYADVSQVDDFAIYNGTETYYSLKGKDKSGDEVYVLIPSASSTIYVYPVGAGITKEEAQAIAQENGAKTADRTILGYRDGKPIWEVKSGTAYYLVDFETGDFVKMEGL</sequence>
<dbReference type="InterPro" id="IPR041401">
    <property type="entry name" value="TseB-like_dom"/>
</dbReference>
<feature type="transmembrane region" description="Helical" evidence="1">
    <location>
        <begin position="20"/>
        <end position="38"/>
    </location>
</feature>
<feature type="domain" description="PepSY" evidence="2">
    <location>
        <begin position="110"/>
        <end position="163"/>
    </location>
</feature>
<gene>
    <name evidence="4" type="ORF">EXW74_04890</name>
</gene>
<evidence type="ECO:0000259" key="3">
    <source>
        <dbReference type="Pfam" id="PF17881"/>
    </source>
</evidence>
<comment type="caution">
    <text evidence="4">The sequence shown here is derived from an EMBL/GenBank/DDBJ whole genome shotgun (WGS) entry which is preliminary data.</text>
</comment>
<feature type="domain" description="Cell wall elongation regulator TseB-like" evidence="3">
    <location>
        <begin position="52"/>
        <end position="95"/>
    </location>
</feature>
<organism evidence="4 5">
    <name type="scientific">Streptococcus parasuis</name>
    <dbReference type="NCBI Taxonomy" id="1501662"/>
    <lineage>
        <taxon>Bacteria</taxon>
        <taxon>Bacillati</taxon>
        <taxon>Bacillota</taxon>
        <taxon>Bacilli</taxon>
        <taxon>Lactobacillales</taxon>
        <taxon>Streptococcaceae</taxon>
        <taxon>Streptococcus</taxon>
    </lineage>
</organism>
<reference evidence="4 5" key="1">
    <citation type="submission" date="2019-02" db="EMBL/GenBank/DDBJ databases">
        <title>First genome of the species Streptococcus parasuis.</title>
        <authorList>
            <person name="Stevens M.J.A."/>
            <person name="Stephan R."/>
        </authorList>
    </citation>
    <scope>NUCLEOTIDE SEQUENCE [LARGE SCALE GENOMIC DNA]</scope>
    <source>
        <strain evidence="4 5">4253</strain>
    </source>
</reference>
<protein>
    <submittedName>
        <fullName evidence="4">Peptidase</fullName>
    </submittedName>
</protein>
<evidence type="ECO:0000313" key="4">
    <source>
        <dbReference type="EMBL" id="TAA13352.1"/>
    </source>
</evidence>
<name>A0A4Q8L276_9STRE</name>
<keyword evidence="1" id="KW-1133">Transmembrane helix</keyword>
<dbReference type="Proteomes" id="UP000291525">
    <property type="component" value="Unassembled WGS sequence"/>
</dbReference>
<dbReference type="InterPro" id="IPR046350">
    <property type="entry name" value="Cystatin_sf"/>
</dbReference>
<evidence type="ECO:0000259" key="2">
    <source>
        <dbReference type="Pfam" id="PF03413"/>
    </source>
</evidence>
<dbReference type="SUPFAM" id="SSF54403">
    <property type="entry name" value="Cystatin/monellin"/>
    <property type="match status" value="2"/>
</dbReference>
<proteinExistence type="predicted"/>
<dbReference type="Pfam" id="PF03413">
    <property type="entry name" value="PepSY"/>
    <property type="match status" value="1"/>
</dbReference>
<dbReference type="Pfam" id="PF17881">
    <property type="entry name" value="TseB"/>
    <property type="match status" value="1"/>
</dbReference>
<dbReference type="OrthoDB" id="2242521at2"/>
<dbReference type="AlphaFoldDB" id="A0A4Q8L276"/>
<keyword evidence="1" id="KW-0812">Transmembrane</keyword>
<dbReference type="RefSeq" id="WP_130554935.1">
    <property type="nucleotide sequence ID" value="NZ_SHGT01000022.1"/>
</dbReference>
<dbReference type="Gene3D" id="3.10.450.40">
    <property type="match status" value="2"/>
</dbReference>